<evidence type="ECO:0000259" key="2">
    <source>
        <dbReference type="PROSITE" id="PS50119"/>
    </source>
</evidence>
<proteinExistence type="predicted"/>
<dbReference type="CDD" id="cd19776">
    <property type="entry name" value="Bbox2_TRIM25_C-IV"/>
    <property type="match status" value="1"/>
</dbReference>
<keyword evidence="1" id="KW-0479">Metal-binding</keyword>
<sequence>MAAGGSYFYKGSDLIHDYGCSKCEENDLNTEAQHFCPDCEHYLCDKCDGIHGEYFKKHVVYGRGEIQKWAGFSIDKCDQHGKELEDHCDDHQELCCSVCVALNHRLCSSISHLPDLAKGFLQTTEFKQLPAAVDKIKSRLYKLTNSRMNYQASLRDSYENIIVIIKALRDEINQILDTLEERTVEQLDSIMKDLEKSIKDDLEICSYMDDQLSIMIEKLQHMAYKKETSSFIGFMKCQSKLSEASDDCLVN</sequence>
<keyword evidence="1" id="KW-0863">Zinc-finger</keyword>
<dbReference type="EMBL" id="CP111025">
    <property type="protein sequence ID" value="WAR26667.1"/>
    <property type="molecule type" value="Genomic_DNA"/>
</dbReference>
<keyword evidence="5" id="KW-1185">Reference proteome</keyword>
<dbReference type="SUPFAM" id="SSF57845">
    <property type="entry name" value="B-box zinc-binding domain"/>
    <property type="match status" value="1"/>
</dbReference>
<accession>A0ABY7FYD7</accession>
<dbReference type="PROSITE" id="PS50119">
    <property type="entry name" value="ZF_BBOX"/>
    <property type="match status" value="1"/>
</dbReference>
<dbReference type="InterPro" id="IPR000315">
    <property type="entry name" value="Znf_B-box"/>
</dbReference>
<dbReference type="InterPro" id="IPR047153">
    <property type="entry name" value="TRIM45/56/19-like"/>
</dbReference>
<evidence type="ECO:0000313" key="4">
    <source>
        <dbReference type="EMBL" id="WAR26672.1"/>
    </source>
</evidence>
<reference evidence="4" key="1">
    <citation type="submission" date="2022-11" db="EMBL/GenBank/DDBJ databases">
        <title>Centuries of genome instability and evolution in soft-shell clam transmissible cancer (bioRxiv).</title>
        <authorList>
            <person name="Hart S.F.M."/>
            <person name="Yonemitsu M.A."/>
            <person name="Giersch R.M."/>
            <person name="Beal B.F."/>
            <person name="Arriagada G."/>
            <person name="Davis B.W."/>
            <person name="Ostrander E.A."/>
            <person name="Goff S.P."/>
            <person name="Metzger M.J."/>
        </authorList>
    </citation>
    <scope>NUCLEOTIDE SEQUENCE</scope>
    <source>
        <strain evidence="4">MELC-2E11</strain>
        <tissue evidence="4">Siphon/mantle</tissue>
    </source>
</reference>
<organism evidence="4 5">
    <name type="scientific">Mya arenaria</name>
    <name type="common">Soft-shell clam</name>
    <dbReference type="NCBI Taxonomy" id="6604"/>
    <lineage>
        <taxon>Eukaryota</taxon>
        <taxon>Metazoa</taxon>
        <taxon>Spiralia</taxon>
        <taxon>Lophotrochozoa</taxon>
        <taxon>Mollusca</taxon>
        <taxon>Bivalvia</taxon>
        <taxon>Autobranchia</taxon>
        <taxon>Heteroconchia</taxon>
        <taxon>Euheterodonta</taxon>
        <taxon>Imparidentia</taxon>
        <taxon>Neoheterodontei</taxon>
        <taxon>Myida</taxon>
        <taxon>Myoidea</taxon>
        <taxon>Myidae</taxon>
        <taxon>Mya</taxon>
    </lineage>
</organism>
<feature type="domain" description="B box-type" evidence="2">
    <location>
        <begin position="23"/>
        <end position="58"/>
    </location>
</feature>
<dbReference type="PANTHER" id="PTHR25462:SF296">
    <property type="entry name" value="MEIOTIC P26, ISOFORM F"/>
    <property type="match status" value="1"/>
</dbReference>
<dbReference type="PANTHER" id="PTHR25462">
    <property type="entry name" value="BONUS, ISOFORM C-RELATED"/>
    <property type="match status" value="1"/>
</dbReference>
<dbReference type="EMBL" id="CP111025">
    <property type="protein sequence ID" value="WAR26672.1"/>
    <property type="molecule type" value="Genomic_DNA"/>
</dbReference>
<keyword evidence="1" id="KW-0862">Zinc</keyword>
<protein>
    <recommendedName>
        <fullName evidence="2">B box-type domain-containing protein</fullName>
    </recommendedName>
</protein>
<evidence type="ECO:0000313" key="5">
    <source>
        <dbReference type="Proteomes" id="UP001164746"/>
    </source>
</evidence>
<name>A0ABY7FYD7_MYAAR</name>
<evidence type="ECO:0000256" key="1">
    <source>
        <dbReference type="PROSITE-ProRule" id="PRU00024"/>
    </source>
</evidence>
<evidence type="ECO:0000313" key="3">
    <source>
        <dbReference type="EMBL" id="WAR26667.1"/>
    </source>
</evidence>
<dbReference type="Proteomes" id="UP001164746">
    <property type="component" value="Chromosome 14"/>
</dbReference>
<dbReference type="Gene3D" id="3.30.160.60">
    <property type="entry name" value="Classic Zinc Finger"/>
    <property type="match status" value="1"/>
</dbReference>
<gene>
    <name evidence="3" type="ORF">MAR_012371</name>
    <name evidence="4" type="ORF">MAR_012376</name>
</gene>